<keyword evidence="2" id="KW-1185">Reference proteome</keyword>
<dbReference type="PROSITE" id="PS00798">
    <property type="entry name" value="ALDOKETO_REDUCTASE_1"/>
    <property type="match status" value="1"/>
</dbReference>
<proteinExistence type="predicted"/>
<dbReference type="AlphaFoldDB" id="A0A1R3G700"/>
<dbReference type="SUPFAM" id="SSF51430">
    <property type="entry name" value="NAD(P)-linked oxidoreductase"/>
    <property type="match status" value="1"/>
</dbReference>
<name>A0A1R3G700_9ROSI</name>
<dbReference type="OrthoDB" id="416253at2759"/>
<reference evidence="2" key="1">
    <citation type="submission" date="2013-09" db="EMBL/GenBank/DDBJ databases">
        <title>Corchorus olitorius genome sequencing.</title>
        <authorList>
            <person name="Alam M."/>
            <person name="Haque M.S."/>
            <person name="Islam M.S."/>
            <person name="Emdad E.M."/>
            <person name="Islam M.M."/>
            <person name="Ahmed B."/>
            <person name="Halim A."/>
            <person name="Hossen Q.M.M."/>
            <person name="Hossain M.Z."/>
            <person name="Ahmed R."/>
            <person name="Khan M.M."/>
            <person name="Islam R."/>
            <person name="Rashid M.M."/>
            <person name="Khan S.A."/>
            <person name="Rahman M.S."/>
            <person name="Alam M."/>
            <person name="Yahiya A.S."/>
            <person name="Khan M.S."/>
            <person name="Azam M.S."/>
            <person name="Haque T."/>
            <person name="Lashkar M.Z.H."/>
            <person name="Akhand A.I."/>
            <person name="Morshed G."/>
            <person name="Roy S."/>
            <person name="Uddin K.S."/>
            <person name="Rabeya T."/>
            <person name="Hossain A.S."/>
            <person name="Chowdhury A."/>
            <person name="Snigdha A.R."/>
            <person name="Mortoza M.S."/>
            <person name="Matin S.A."/>
            <person name="Hoque S.M.E."/>
            <person name="Islam M.K."/>
            <person name="Roy D.K."/>
            <person name="Haider R."/>
            <person name="Moosa M.M."/>
            <person name="Elias S.M."/>
            <person name="Hasan A.M."/>
            <person name="Jahan S."/>
            <person name="Shafiuddin M."/>
            <person name="Mahmood N."/>
            <person name="Shommy N.S."/>
        </authorList>
    </citation>
    <scope>NUCLEOTIDE SEQUENCE [LARGE SCALE GENOMIC DNA]</scope>
    <source>
        <strain evidence="2">cv. O-4</strain>
    </source>
</reference>
<dbReference type="Gene3D" id="3.20.20.100">
    <property type="entry name" value="NADP-dependent oxidoreductase domain"/>
    <property type="match status" value="1"/>
</dbReference>
<evidence type="ECO:0008006" key="3">
    <source>
        <dbReference type="Google" id="ProtNLM"/>
    </source>
</evidence>
<dbReference type="Proteomes" id="UP000187203">
    <property type="component" value="Unassembled WGS sequence"/>
</dbReference>
<protein>
    <recommendedName>
        <fullName evidence="3">Aldo/keto reductase</fullName>
    </recommendedName>
</protein>
<comment type="caution">
    <text evidence="1">The sequence shown here is derived from an EMBL/GenBank/DDBJ whole genome shotgun (WGS) entry which is preliminary data.</text>
</comment>
<dbReference type="EMBL" id="AWUE01023441">
    <property type="protein sequence ID" value="OMO53868.1"/>
    <property type="molecule type" value="Genomic_DNA"/>
</dbReference>
<dbReference type="InterPro" id="IPR036812">
    <property type="entry name" value="NAD(P)_OxRdtase_dom_sf"/>
</dbReference>
<evidence type="ECO:0000313" key="2">
    <source>
        <dbReference type="Proteomes" id="UP000187203"/>
    </source>
</evidence>
<evidence type="ECO:0000313" key="1">
    <source>
        <dbReference type="EMBL" id="OMO53868.1"/>
    </source>
</evidence>
<gene>
    <name evidence="1" type="ORF">COLO4_36651</name>
</gene>
<dbReference type="InterPro" id="IPR018170">
    <property type="entry name" value="Aldo/ket_reductase_CS"/>
</dbReference>
<dbReference type="STRING" id="93759.A0A1R3G700"/>
<accession>A0A1R3G700</accession>
<organism evidence="1 2">
    <name type="scientific">Corchorus olitorius</name>
    <dbReference type="NCBI Taxonomy" id="93759"/>
    <lineage>
        <taxon>Eukaryota</taxon>
        <taxon>Viridiplantae</taxon>
        <taxon>Streptophyta</taxon>
        <taxon>Embryophyta</taxon>
        <taxon>Tracheophyta</taxon>
        <taxon>Spermatophyta</taxon>
        <taxon>Magnoliopsida</taxon>
        <taxon>eudicotyledons</taxon>
        <taxon>Gunneridae</taxon>
        <taxon>Pentapetalae</taxon>
        <taxon>rosids</taxon>
        <taxon>malvids</taxon>
        <taxon>Malvales</taxon>
        <taxon>Malvaceae</taxon>
        <taxon>Grewioideae</taxon>
        <taxon>Apeibeae</taxon>
        <taxon>Corchorus</taxon>
    </lineage>
</organism>
<sequence length="84" mass="8883">MPVLGIGTAVDPPVAPEVTKKAILQAIELGYRHFDTAAVYGSESHLGPSPTSPTSCPAQAFSSIEILLTDVTSPCENHDQHLQK</sequence>
<dbReference type="GO" id="GO:0016491">
    <property type="term" value="F:oxidoreductase activity"/>
    <property type="evidence" value="ECO:0007669"/>
    <property type="project" value="InterPro"/>
</dbReference>